<feature type="non-terminal residue" evidence="1">
    <location>
        <position position="84"/>
    </location>
</feature>
<name>A0A6H5GDI8_9HEMI</name>
<organism evidence="1 2">
    <name type="scientific">Nesidiocoris tenuis</name>
    <dbReference type="NCBI Taxonomy" id="355587"/>
    <lineage>
        <taxon>Eukaryota</taxon>
        <taxon>Metazoa</taxon>
        <taxon>Ecdysozoa</taxon>
        <taxon>Arthropoda</taxon>
        <taxon>Hexapoda</taxon>
        <taxon>Insecta</taxon>
        <taxon>Pterygota</taxon>
        <taxon>Neoptera</taxon>
        <taxon>Paraneoptera</taxon>
        <taxon>Hemiptera</taxon>
        <taxon>Heteroptera</taxon>
        <taxon>Panheteroptera</taxon>
        <taxon>Cimicomorpha</taxon>
        <taxon>Miridae</taxon>
        <taxon>Dicyphina</taxon>
        <taxon>Nesidiocoris</taxon>
    </lineage>
</organism>
<proteinExistence type="predicted"/>
<keyword evidence="2" id="KW-1185">Reference proteome</keyword>
<evidence type="ECO:0000313" key="1">
    <source>
        <dbReference type="EMBL" id="CAB0000685.1"/>
    </source>
</evidence>
<dbReference type="OrthoDB" id="10069705at2759"/>
<accession>A0A6H5GDI8</accession>
<reference evidence="1 2" key="1">
    <citation type="submission" date="2020-02" db="EMBL/GenBank/DDBJ databases">
        <authorList>
            <person name="Ferguson B K."/>
        </authorList>
    </citation>
    <scope>NUCLEOTIDE SEQUENCE [LARGE SCALE GENOMIC DNA]</scope>
</reference>
<sequence length="84" mass="9310">MSVSWSSKCILPINFMIFVRRAVHEYHQHNMQYGGGLLLPAHQYKDATASWHPQHRLHDPATAHHLDSAAAAAAAAYSAYPSIS</sequence>
<gene>
    <name evidence="1" type="ORF">NTEN_LOCUS6472</name>
</gene>
<dbReference type="AlphaFoldDB" id="A0A6H5GDI8"/>
<dbReference type="EMBL" id="CADCXU010009776">
    <property type="protein sequence ID" value="CAB0000685.1"/>
    <property type="molecule type" value="Genomic_DNA"/>
</dbReference>
<evidence type="ECO:0000313" key="2">
    <source>
        <dbReference type="Proteomes" id="UP000479000"/>
    </source>
</evidence>
<protein>
    <submittedName>
        <fullName evidence="1">Uncharacterized protein</fullName>
    </submittedName>
</protein>
<dbReference type="Proteomes" id="UP000479000">
    <property type="component" value="Unassembled WGS sequence"/>
</dbReference>